<dbReference type="GO" id="GO:0071978">
    <property type="term" value="P:bacterial-type flagellum-dependent swarming motility"/>
    <property type="evidence" value="ECO:0007669"/>
    <property type="project" value="TreeGrafter"/>
</dbReference>
<evidence type="ECO:0000313" key="8">
    <source>
        <dbReference type="Proteomes" id="UP000824263"/>
    </source>
</evidence>
<proteinExistence type="inferred from homology"/>
<evidence type="ECO:0000256" key="2">
    <source>
        <dbReference type="ARBA" id="ARBA00009677"/>
    </source>
</evidence>
<keyword evidence="7" id="KW-0966">Cell projection</keyword>
<dbReference type="InterPro" id="IPR010930">
    <property type="entry name" value="Flg_bb/hook_C_dom"/>
</dbReference>
<reference evidence="7" key="1">
    <citation type="journal article" date="2021" name="PeerJ">
        <title>Extensive microbial diversity within the chicken gut microbiome revealed by metagenomics and culture.</title>
        <authorList>
            <person name="Gilroy R."/>
            <person name="Ravi A."/>
            <person name="Getino M."/>
            <person name="Pursley I."/>
            <person name="Horton D.L."/>
            <person name="Alikhan N.F."/>
            <person name="Baker D."/>
            <person name="Gharbi K."/>
            <person name="Hall N."/>
            <person name="Watson M."/>
            <person name="Adriaenssens E.M."/>
            <person name="Foster-Nyarko E."/>
            <person name="Jarju S."/>
            <person name="Secka A."/>
            <person name="Antonio M."/>
            <person name="Oren A."/>
            <person name="Chaudhuri R.R."/>
            <person name="La Ragione R."/>
            <person name="Hildebrand F."/>
            <person name="Pallen M.J."/>
        </authorList>
    </citation>
    <scope>NUCLEOTIDE SEQUENCE</scope>
    <source>
        <strain evidence="7">ChiSxjej1B13-11762</strain>
    </source>
</reference>
<comment type="subcellular location">
    <subcellularLocation>
        <location evidence="1 4">Bacterial flagellum basal body</location>
    </subcellularLocation>
</comment>
<dbReference type="AlphaFoldDB" id="A0A9D1UE96"/>
<dbReference type="GO" id="GO:0009425">
    <property type="term" value="C:bacterial-type flagellum basal body"/>
    <property type="evidence" value="ECO:0007669"/>
    <property type="project" value="UniProtKB-SubCell"/>
</dbReference>
<organism evidence="7 8">
    <name type="scientific">Candidatus Dorea gallistercoris</name>
    <dbReference type="NCBI Taxonomy" id="2838542"/>
    <lineage>
        <taxon>Bacteria</taxon>
        <taxon>Bacillati</taxon>
        <taxon>Bacillota</taxon>
        <taxon>Clostridia</taxon>
        <taxon>Lachnospirales</taxon>
        <taxon>Lachnospiraceae</taxon>
        <taxon>Dorea</taxon>
    </lineage>
</organism>
<protein>
    <recommendedName>
        <fullName evidence="4">Flagellar hook protein FlgE</fullName>
    </recommendedName>
</protein>
<dbReference type="Pfam" id="PF00460">
    <property type="entry name" value="Flg_bb_rod"/>
    <property type="match status" value="1"/>
</dbReference>
<dbReference type="NCBIfam" id="TIGR03506">
    <property type="entry name" value="FlgEFG_subfam"/>
    <property type="match status" value="2"/>
</dbReference>
<dbReference type="InterPro" id="IPR019776">
    <property type="entry name" value="Flagellar_basal_body_rod_CS"/>
</dbReference>
<keyword evidence="7" id="KW-0969">Cilium</keyword>
<dbReference type="InterPro" id="IPR037925">
    <property type="entry name" value="FlgE/F/G-like"/>
</dbReference>
<dbReference type="InterPro" id="IPR020013">
    <property type="entry name" value="Flagellar_FlgE/F/G"/>
</dbReference>
<comment type="caution">
    <text evidence="7">The sequence shown here is derived from an EMBL/GenBank/DDBJ whole genome shotgun (WGS) entry which is preliminary data.</text>
</comment>
<dbReference type="PANTHER" id="PTHR30435">
    <property type="entry name" value="FLAGELLAR PROTEIN"/>
    <property type="match status" value="1"/>
</dbReference>
<gene>
    <name evidence="7" type="ORF">H9873_07345</name>
</gene>
<evidence type="ECO:0000259" key="6">
    <source>
        <dbReference type="Pfam" id="PF06429"/>
    </source>
</evidence>
<sequence>MIRSMQSAIAGLKSHQTKMDVIGNNIANVNTWGFKSKSANFADAMYQNYITGAAGNATAGNLGGINTSQIGYGANVNSISVNTTTGTQSYTGRAFDCMVNGPAYFIVGPYTPNVDVGNLAGQGISLSRVGIFKMDNNGYLVDDKGNYVYGYVNGTVDGDGNVDVTDDPGTALAPINLTQGIINGGHENITYASMSIGTDGIITVVDEDSIPHVVGKIAVAMVENTEGLEQSGGYTYNIGDNAGVVTVLGANDATGEVLSGYLEMSNVDLATEMSYMITTQRGYQANTRMITVSDEMLEELVNMKR</sequence>
<keyword evidence="3 4" id="KW-0975">Bacterial flagellum</keyword>
<evidence type="ECO:0000313" key="7">
    <source>
        <dbReference type="EMBL" id="HIW84118.1"/>
    </source>
</evidence>
<dbReference type="InterPro" id="IPR001444">
    <property type="entry name" value="Flag_bb_rod_N"/>
</dbReference>
<comment type="similarity">
    <text evidence="2 4">Belongs to the flagella basal body rod proteins family.</text>
</comment>
<dbReference type="GO" id="GO:0005829">
    <property type="term" value="C:cytosol"/>
    <property type="evidence" value="ECO:0007669"/>
    <property type="project" value="TreeGrafter"/>
</dbReference>
<dbReference type="PROSITE" id="PS00588">
    <property type="entry name" value="FLAGELLA_BB_ROD"/>
    <property type="match status" value="1"/>
</dbReference>
<dbReference type="PANTHER" id="PTHR30435:SF1">
    <property type="entry name" value="FLAGELLAR HOOK PROTEIN FLGE"/>
    <property type="match status" value="1"/>
</dbReference>
<feature type="domain" description="Flagellar basal body rod protein N-terminal" evidence="5">
    <location>
        <begin position="5"/>
        <end position="35"/>
    </location>
</feature>
<keyword evidence="7" id="KW-0282">Flagellum</keyword>
<accession>A0A9D1UE96</accession>
<evidence type="ECO:0000256" key="4">
    <source>
        <dbReference type="RuleBase" id="RU362116"/>
    </source>
</evidence>
<dbReference type="GO" id="GO:0009424">
    <property type="term" value="C:bacterial-type flagellum hook"/>
    <property type="evidence" value="ECO:0007669"/>
    <property type="project" value="TreeGrafter"/>
</dbReference>
<dbReference type="EMBL" id="DXGF01000133">
    <property type="protein sequence ID" value="HIW84118.1"/>
    <property type="molecule type" value="Genomic_DNA"/>
</dbReference>
<comment type="function">
    <text evidence="4">A flexible structure which links the flagellar filament to the drive apparatus in the basal body.</text>
</comment>
<evidence type="ECO:0000256" key="3">
    <source>
        <dbReference type="ARBA" id="ARBA00023143"/>
    </source>
</evidence>
<evidence type="ECO:0000256" key="1">
    <source>
        <dbReference type="ARBA" id="ARBA00004117"/>
    </source>
</evidence>
<dbReference type="SUPFAM" id="SSF117143">
    <property type="entry name" value="Flagellar hook protein flgE"/>
    <property type="match status" value="1"/>
</dbReference>
<evidence type="ECO:0000259" key="5">
    <source>
        <dbReference type="Pfam" id="PF00460"/>
    </source>
</evidence>
<dbReference type="Pfam" id="PF06429">
    <property type="entry name" value="Flg_bbr_C"/>
    <property type="match status" value="1"/>
</dbReference>
<dbReference type="Proteomes" id="UP000824263">
    <property type="component" value="Unassembled WGS sequence"/>
</dbReference>
<name>A0A9D1UE96_9FIRM</name>
<reference evidence="7" key="2">
    <citation type="submission" date="2021-04" db="EMBL/GenBank/DDBJ databases">
        <authorList>
            <person name="Gilroy R."/>
        </authorList>
    </citation>
    <scope>NUCLEOTIDE SEQUENCE</scope>
    <source>
        <strain evidence="7">ChiSxjej1B13-11762</strain>
    </source>
</reference>
<feature type="domain" description="Flagellar basal-body/hook protein C-terminal" evidence="6">
    <location>
        <begin position="259"/>
        <end position="303"/>
    </location>
</feature>